<keyword evidence="1" id="KW-0472">Membrane</keyword>
<gene>
    <name evidence="2" type="ORF">A2920_02335</name>
</gene>
<keyword evidence="1" id="KW-1133">Transmembrane helix</keyword>
<dbReference type="Proteomes" id="UP000179283">
    <property type="component" value="Unassembled WGS sequence"/>
</dbReference>
<feature type="transmembrane region" description="Helical" evidence="1">
    <location>
        <begin position="30"/>
        <end position="52"/>
    </location>
</feature>
<comment type="caution">
    <text evidence="2">The sequence shown here is derived from an EMBL/GenBank/DDBJ whole genome shotgun (WGS) entry which is preliminary data.</text>
</comment>
<evidence type="ECO:0008006" key="4">
    <source>
        <dbReference type="Google" id="ProtNLM"/>
    </source>
</evidence>
<proteinExistence type="predicted"/>
<keyword evidence="1" id="KW-0812">Transmembrane</keyword>
<name>A0A1G2U0Y6_9BACT</name>
<dbReference type="Pfam" id="PF07963">
    <property type="entry name" value="N_methyl"/>
    <property type="match status" value="1"/>
</dbReference>
<evidence type="ECO:0000256" key="1">
    <source>
        <dbReference type="SAM" id="Phobius"/>
    </source>
</evidence>
<dbReference type="Gene3D" id="3.30.700.10">
    <property type="entry name" value="Glycoprotein, Type 4 Pilin"/>
    <property type="match status" value="1"/>
</dbReference>
<dbReference type="AlphaFoldDB" id="A0A1G2U0Y6"/>
<dbReference type="EMBL" id="MHWD01000025">
    <property type="protein sequence ID" value="OHB03187.1"/>
    <property type="molecule type" value="Genomic_DNA"/>
</dbReference>
<reference evidence="2 3" key="1">
    <citation type="journal article" date="2016" name="Nat. Commun.">
        <title>Thousands of microbial genomes shed light on interconnected biogeochemical processes in an aquifer system.</title>
        <authorList>
            <person name="Anantharaman K."/>
            <person name="Brown C.T."/>
            <person name="Hug L.A."/>
            <person name="Sharon I."/>
            <person name="Castelle C.J."/>
            <person name="Probst A.J."/>
            <person name="Thomas B.C."/>
            <person name="Singh A."/>
            <person name="Wilkins M.J."/>
            <person name="Karaoz U."/>
            <person name="Brodie E.L."/>
            <person name="Williams K.H."/>
            <person name="Hubbard S.S."/>
            <person name="Banfield J.F."/>
        </authorList>
    </citation>
    <scope>NUCLEOTIDE SEQUENCE [LARGE SCALE GENOMIC DNA]</scope>
</reference>
<organism evidence="2 3">
    <name type="scientific">Candidatus Zambryskibacteria bacterium RIFCSPLOWO2_01_FULL_43_17</name>
    <dbReference type="NCBI Taxonomy" id="1802760"/>
    <lineage>
        <taxon>Bacteria</taxon>
        <taxon>Candidatus Zambryskiibacteriota</taxon>
    </lineage>
</organism>
<accession>A0A1G2U0Y6</accession>
<dbReference type="SUPFAM" id="SSF54523">
    <property type="entry name" value="Pili subunits"/>
    <property type="match status" value="1"/>
</dbReference>
<dbReference type="PROSITE" id="PS00409">
    <property type="entry name" value="PROKAR_NTER_METHYL"/>
    <property type="match status" value="1"/>
</dbReference>
<evidence type="ECO:0000313" key="2">
    <source>
        <dbReference type="EMBL" id="OHB03187.1"/>
    </source>
</evidence>
<dbReference type="InterPro" id="IPR045584">
    <property type="entry name" value="Pilin-like"/>
</dbReference>
<protein>
    <recommendedName>
        <fullName evidence="4">Prepilin-type N-terminal cleavage/methylation domain-containing protein</fullName>
    </recommendedName>
</protein>
<dbReference type="NCBIfam" id="TIGR02532">
    <property type="entry name" value="IV_pilin_GFxxxE"/>
    <property type="match status" value="1"/>
</dbReference>
<dbReference type="InterPro" id="IPR012902">
    <property type="entry name" value="N_methyl_site"/>
</dbReference>
<evidence type="ECO:0000313" key="3">
    <source>
        <dbReference type="Proteomes" id="UP000179283"/>
    </source>
</evidence>
<sequence>MSKSKIYNLSERVSDGVFVPKQPPTNFKTGFTLIELMVSVAVIALVTAVVVYNQGDFADKISLANTASDIELQIREAQVYGVSVREFQPSTNEFNNAYGVVFNLNSFAGTLGPTSFISFVDRVTKDSSYQAGATWATCAVGSSECLKIQSLSRNNIITDLCVINSAGTDVCRSGSATPRPGRIDLSFLRPDPSARFVFRDPNGNTVAFAGHKGMKIKLASPKGNQKTIIIYTTGQIAVQ</sequence>